<feature type="region of interest" description="Disordered" evidence="4">
    <location>
        <begin position="146"/>
        <end position="169"/>
    </location>
</feature>
<organism evidence="6 7">
    <name type="scientific">Plantibacter elymi</name>
    <name type="common">nom. nud.</name>
    <dbReference type="NCBI Taxonomy" id="199708"/>
    <lineage>
        <taxon>Bacteria</taxon>
        <taxon>Bacillati</taxon>
        <taxon>Actinomycetota</taxon>
        <taxon>Actinomycetes</taxon>
        <taxon>Micrococcales</taxon>
        <taxon>Microbacteriaceae</taxon>
        <taxon>Plantibacter</taxon>
    </lineage>
</organism>
<keyword evidence="1" id="KW-0805">Transcription regulation</keyword>
<keyword evidence="3" id="KW-0804">Transcription</keyword>
<feature type="domain" description="HTH marR-type" evidence="5">
    <location>
        <begin position="13"/>
        <end position="148"/>
    </location>
</feature>
<gene>
    <name evidence="6" type="ORF">SAMN06295909_0085</name>
</gene>
<proteinExistence type="predicted"/>
<dbReference type="InterPro" id="IPR036388">
    <property type="entry name" value="WH-like_DNA-bd_sf"/>
</dbReference>
<dbReference type="PROSITE" id="PS50995">
    <property type="entry name" value="HTH_MARR_2"/>
    <property type="match status" value="1"/>
</dbReference>
<evidence type="ECO:0000256" key="1">
    <source>
        <dbReference type="ARBA" id="ARBA00023015"/>
    </source>
</evidence>
<keyword evidence="7" id="KW-1185">Reference proteome</keyword>
<dbReference type="Gene3D" id="1.10.10.10">
    <property type="entry name" value="Winged helix-like DNA-binding domain superfamily/Winged helix DNA-binding domain"/>
    <property type="match status" value="1"/>
</dbReference>
<dbReference type="PANTHER" id="PTHR33164">
    <property type="entry name" value="TRANSCRIPTIONAL REGULATOR, MARR FAMILY"/>
    <property type="match status" value="1"/>
</dbReference>
<dbReference type="PANTHER" id="PTHR33164:SF64">
    <property type="entry name" value="TRANSCRIPTIONAL REGULATOR SLYA"/>
    <property type="match status" value="1"/>
</dbReference>
<dbReference type="SUPFAM" id="SSF46785">
    <property type="entry name" value="Winged helix' DNA-binding domain"/>
    <property type="match status" value="1"/>
</dbReference>
<dbReference type="InterPro" id="IPR000835">
    <property type="entry name" value="HTH_MarR-typ"/>
</dbReference>
<comment type="caution">
    <text evidence="6">The sequence shown here is derived from an EMBL/GenBank/DDBJ whole genome shotgun (WGS) entry which is preliminary data.</text>
</comment>
<evidence type="ECO:0000256" key="4">
    <source>
        <dbReference type="SAM" id="MobiDB-lite"/>
    </source>
</evidence>
<dbReference type="Pfam" id="PF01047">
    <property type="entry name" value="MarR"/>
    <property type="match status" value="1"/>
</dbReference>
<protein>
    <submittedName>
        <fullName evidence="6">Transcriptional regulator, MarR family</fullName>
    </submittedName>
</protein>
<dbReference type="PRINTS" id="PR00598">
    <property type="entry name" value="HTHMARR"/>
</dbReference>
<feature type="compositionally biased region" description="Basic and acidic residues" evidence="4">
    <location>
        <begin position="157"/>
        <end position="169"/>
    </location>
</feature>
<dbReference type="EMBL" id="FXWJ01000001">
    <property type="protein sequence ID" value="SMQ57987.1"/>
    <property type="molecule type" value="Genomic_DNA"/>
</dbReference>
<name>A0ABY1R9L6_9MICO</name>
<dbReference type="SMART" id="SM00347">
    <property type="entry name" value="HTH_MARR"/>
    <property type="match status" value="1"/>
</dbReference>
<dbReference type="InterPro" id="IPR036390">
    <property type="entry name" value="WH_DNA-bd_sf"/>
</dbReference>
<evidence type="ECO:0000256" key="3">
    <source>
        <dbReference type="ARBA" id="ARBA00023163"/>
    </source>
</evidence>
<accession>A0ABY1R9L6</accession>
<dbReference type="InterPro" id="IPR039422">
    <property type="entry name" value="MarR/SlyA-like"/>
</dbReference>
<evidence type="ECO:0000256" key="2">
    <source>
        <dbReference type="ARBA" id="ARBA00023125"/>
    </source>
</evidence>
<evidence type="ECO:0000313" key="7">
    <source>
        <dbReference type="Proteomes" id="UP000194464"/>
    </source>
</evidence>
<evidence type="ECO:0000259" key="5">
    <source>
        <dbReference type="PROSITE" id="PS50995"/>
    </source>
</evidence>
<keyword evidence="2" id="KW-0238">DNA-binding</keyword>
<evidence type="ECO:0000313" key="6">
    <source>
        <dbReference type="EMBL" id="SMQ57987.1"/>
    </source>
</evidence>
<reference evidence="6 7" key="1">
    <citation type="submission" date="2017-04" db="EMBL/GenBank/DDBJ databases">
        <authorList>
            <person name="Varghese N."/>
            <person name="Submissions S."/>
        </authorList>
    </citation>
    <scope>NUCLEOTIDE SEQUENCE [LARGE SCALE GENOMIC DNA]</scope>
    <source>
        <strain evidence="6 7">VKM Ac-1784</strain>
    </source>
</reference>
<sequence>MAGDLDTRFPDAQSSLGLALWRASTSWQRHIRAALAPHDLTHVQYVLLASLTWMDRTVPVSQRDLAAHTELDVMMTSQVLRALETKGYIRREPHPEDGRANALHPTERGIELANLATRDVESADASYFAALTPTQRDSLLAVLQHLASPPSVAPDQRTPHDPSSREEQL</sequence>
<dbReference type="Proteomes" id="UP000194464">
    <property type="component" value="Unassembled WGS sequence"/>
</dbReference>
<dbReference type="RefSeq" id="WP_086472388.1">
    <property type="nucleotide sequence ID" value="NZ_FXWJ01000001.1"/>
</dbReference>